<dbReference type="PANTHER" id="PTHR43776">
    <property type="entry name" value="TRANSPORT ATP-BINDING PROTEIN"/>
    <property type="match status" value="1"/>
</dbReference>
<dbReference type="Proteomes" id="UP000248021">
    <property type="component" value="Unassembled WGS sequence"/>
</dbReference>
<feature type="domain" description="ABC transporter" evidence="6">
    <location>
        <begin position="8"/>
        <end position="258"/>
    </location>
</feature>
<sequence length="262" mass="28388">MSSTDAIVQIRDLSMTYGSGRSLLGGGGPVVQAVRGVSLTIRRGTTLGLVGESGSGKSTLGRCATLLARPTAGDVLFKGESLVSADRRRLTALRRGFQTVFQDPYSSLNPRKTVARLIREPLDIHGSGNPASRVARVAEMMQLVGLREDQGSRFPHEFSGGQRQRIAIARALVLEPELLVLDEPTSALDVSVQAQIVNLLLRLQADLGLTYFFISHNLHLVRHISDDVAVMYKGQIVETGPSAQFFANPRHDYTQQLIASAV</sequence>
<dbReference type="InterPro" id="IPR017871">
    <property type="entry name" value="ABC_transporter-like_CS"/>
</dbReference>
<evidence type="ECO:0000256" key="1">
    <source>
        <dbReference type="ARBA" id="ARBA00004417"/>
    </source>
</evidence>
<comment type="similarity">
    <text evidence="2">Belongs to the ABC transporter superfamily.</text>
</comment>
<dbReference type="RefSeq" id="WP_210206515.1">
    <property type="nucleotide sequence ID" value="NZ_JAHBRY010000003.1"/>
</dbReference>
<dbReference type="InterPro" id="IPR003439">
    <property type="entry name" value="ABC_transporter-like_ATP-bd"/>
</dbReference>
<evidence type="ECO:0000256" key="4">
    <source>
        <dbReference type="ARBA" id="ARBA00022741"/>
    </source>
</evidence>
<evidence type="ECO:0000256" key="5">
    <source>
        <dbReference type="ARBA" id="ARBA00022840"/>
    </source>
</evidence>
<dbReference type="AlphaFoldDB" id="A0A2V3U0X5"/>
<dbReference type="InterPro" id="IPR050319">
    <property type="entry name" value="ABC_transp_ATP-bind"/>
</dbReference>
<dbReference type="GO" id="GO:0005886">
    <property type="term" value="C:plasma membrane"/>
    <property type="evidence" value="ECO:0007669"/>
    <property type="project" value="UniProtKB-SubCell"/>
</dbReference>
<dbReference type="SUPFAM" id="SSF52540">
    <property type="entry name" value="P-loop containing nucleoside triphosphate hydrolases"/>
    <property type="match status" value="1"/>
</dbReference>
<protein>
    <submittedName>
        <fullName evidence="7">Peptide/nickel transport system ATP-binding protein/oligopeptide transport system ATP-binding protein</fullName>
    </submittedName>
</protein>
<comment type="subcellular location">
    <subcellularLocation>
        <location evidence="1">Cell inner membrane</location>
        <topology evidence="1">Peripheral membrane protein</topology>
    </subcellularLocation>
</comment>
<keyword evidence="8" id="KW-1185">Reference proteome</keyword>
<accession>A0A2V3U0X5</accession>
<dbReference type="Gene3D" id="3.40.50.300">
    <property type="entry name" value="P-loop containing nucleotide triphosphate hydrolases"/>
    <property type="match status" value="1"/>
</dbReference>
<comment type="caution">
    <text evidence="7">The sequence shown here is derived from an EMBL/GenBank/DDBJ whole genome shotgun (WGS) entry which is preliminary data.</text>
</comment>
<dbReference type="PANTHER" id="PTHR43776:SF7">
    <property type="entry name" value="D,D-DIPEPTIDE TRANSPORT ATP-BINDING PROTEIN DDPF-RELATED"/>
    <property type="match status" value="1"/>
</dbReference>
<dbReference type="InterPro" id="IPR003593">
    <property type="entry name" value="AAA+_ATPase"/>
</dbReference>
<dbReference type="Pfam" id="PF00005">
    <property type="entry name" value="ABC_tran"/>
    <property type="match status" value="1"/>
</dbReference>
<keyword evidence="4" id="KW-0547">Nucleotide-binding</keyword>
<dbReference type="FunFam" id="3.40.50.300:FF:000016">
    <property type="entry name" value="Oligopeptide ABC transporter ATP-binding component"/>
    <property type="match status" value="1"/>
</dbReference>
<evidence type="ECO:0000259" key="6">
    <source>
        <dbReference type="PROSITE" id="PS50893"/>
    </source>
</evidence>
<dbReference type="GO" id="GO:0005524">
    <property type="term" value="F:ATP binding"/>
    <property type="evidence" value="ECO:0007669"/>
    <property type="project" value="UniProtKB-KW"/>
</dbReference>
<name>A0A2V3U0X5_9HYPH</name>
<organism evidence="7 8">
    <name type="scientific">Chelatococcus asaccharovorans</name>
    <dbReference type="NCBI Taxonomy" id="28210"/>
    <lineage>
        <taxon>Bacteria</taxon>
        <taxon>Pseudomonadati</taxon>
        <taxon>Pseudomonadota</taxon>
        <taxon>Alphaproteobacteria</taxon>
        <taxon>Hyphomicrobiales</taxon>
        <taxon>Chelatococcaceae</taxon>
        <taxon>Chelatococcus</taxon>
    </lineage>
</organism>
<gene>
    <name evidence="7" type="ORF">C7450_110244</name>
</gene>
<dbReference type="PROSITE" id="PS00211">
    <property type="entry name" value="ABC_TRANSPORTER_1"/>
    <property type="match status" value="1"/>
</dbReference>
<evidence type="ECO:0000313" key="7">
    <source>
        <dbReference type="EMBL" id="PXW55305.1"/>
    </source>
</evidence>
<dbReference type="GO" id="GO:0016887">
    <property type="term" value="F:ATP hydrolysis activity"/>
    <property type="evidence" value="ECO:0007669"/>
    <property type="project" value="InterPro"/>
</dbReference>
<dbReference type="CDD" id="cd03257">
    <property type="entry name" value="ABC_NikE_OppD_transporters"/>
    <property type="match status" value="1"/>
</dbReference>
<evidence type="ECO:0000256" key="2">
    <source>
        <dbReference type="ARBA" id="ARBA00005417"/>
    </source>
</evidence>
<dbReference type="SMART" id="SM00382">
    <property type="entry name" value="AAA"/>
    <property type="match status" value="1"/>
</dbReference>
<evidence type="ECO:0000256" key="3">
    <source>
        <dbReference type="ARBA" id="ARBA00022448"/>
    </source>
</evidence>
<proteinExistence type="inferred from homology"/>
<keyword evidence="3" id="KW-0813">Transport</keyword>
<dbReference type="PROSITE" id="PS50893">
    <property type="entry name" value="ABC_TRANSPORTER_2"/>
    <property type="match status" value="1"/>
</dbReference>
<evidence type="ECO:0000313" key="8">
    <source>
        <dbReference type="Proteomes" id="UP000248021"/>
    </source>
</evidence>
<dbReference type="InterPro" id="IPR027417">
    <property type="entry name" value="P-loop_NTPase"/>
</dbReference>
<reference evidence="7 8" key="1">
    <citation type="submission" date="2018-05" db="EMBL/GenBank/DDBJ databases">
        <title>Genomic Encyclopedia of Type Strains, Phase IV (KMG-IV): sequencing the most valuable type-strain genomes for metagenomic binning, comparative biology and taxonomic classification.</title>
        <authorList>
            <person name="Goeker M."/>
        </authorList>
    </citation>
    <scope>NUCLEOTIDE SEQUENCE [LARGE SCALE GENOMIC DNA]</scope>
    <source>
        <strain evidence="7 8">DSM 6462</strain>
    </source>
</reference>
<keyword evidence="5 7" id="KW-0067">ATP-binding</keyword>
<dbReference type="GO" id="GO:0055085">
    <property type="term" value="P:transmembrane transport"/>
    <property type="evidence" value="ECO:0007669"/>
    <property type="project" value="UniProtKB-ARBA"/>
</dbReference>
<dbReference type="EMBL" id="QJJK01000010">
    <property type="protein sequence ID" value="PXW55305.1"/>
    <property type="molecule type" value="Genomic_DNA"/>
</dbReference>